<feature type="domain" description="Transposase IS204/IS1001/IS1096/IS1165 DDE" evidence="1">
    <location>
        <begin position="26"/>
        <end position="197"/>
    </location>
</feature>
<comment type="caution">
    <text evidence="2">The sequence shown here is derived from an EMBL/GenBank/DDBJ whole genome shotgun (WGS) entry which is preliminary data.</text>
</comment>
<dbReference type="InterPro" id="IPR002560">
    <property type="entry name" value="Transposase_DDE"/>
</dbReference>
<sequence>MAPIHTPETLAIFEVEFYKRIYPVIFAVRAGEPYCLDILEESTEQAYIAFFKKLDANKVKMIYIDPVESLYNAIKSFFPSVFVMVTDECILRYARMALHDVIYKDGKRMPVKNKYDTLMQKKDNITEVYTKRQMVSGFQSRPLLKDAYDHYQKLITLMEAKWQYSDIKAWLDGMPDNLPEFGILTDVVELFGDNIKEFSEEVGSTSGTYTTSVRQFIKAINEMPFCIYDVLRARIIFSAPPDTIIEDETEKRIGVRVGRLINKLEEVTGNIKEDRYYGL</sequence>
<gene>
    <name evidence="2" type="ORF">SDC9_149929</name>
</gene>
<name>A0A645EQB2_9ZZZZ</name>
<proteinExistence type="predicted"/>
<dbReference type="EMBL" id="VSSQ01048663">
    <property type="protein sequence ID" value="MPN02713.1"/>
    <property type="molecule type" value="Genomic_DNA"/>
</dbReference>
<protein>
    <recommendedName>
        <fullName evidence="1">Transposase IS204/IS1001/IS1096/IS1165 DDE domain-containing protein</fullName>
    </recommendedName>
</protein>
<reference evidence="2" key="1">
    <citation type="submission" date="2019-08" db="EMBL/GenBank/DDBJ databases">
        <authorList>
            <person name="Kucharzyk K."/>
            <person name="Murdoch R.W."/>
            <person name="Higgins S."/>
            <person name="Loffler F."/>
        </authorList>
    </citation>
    <scope>NUCLEOTIDE SEQUENCE</scope>
</reference>
<organism evidence="2">
    <name type="scientific">bioreactor metagenome</name>
    <dbReference type="NCBI Taxonomy" id="1076179"/>
    <lineage>
        <taxon>unclassified sequences</taxon>
        <taxon>metagenomes</taxon>
        <taxon>ecological metagenomes</taxon>
    </lineage>
</organism>
<evidence type="ECO:0000259" key="1">
    <source>
        <dbReference type="Pfam" id="PF01610"/>
    </source>
</evidence>
<evidence type="ECO:0000313" key="2">
    <source>
        <dbReference type="EMBL" id="MPN02713.1"/>
    </source>
</evidence>
<dbReference type="AlphaFoldDB" id="A0A645EQB2"/>
<dbReference type="Pfam" id="PF01610">
    <property type="entry name" value="DDE_Tnp_ISL3"/>
    <property type="match status" value="1"/>
</dbReference>
<accession>A0A645EQB2</accession>